<dbReference type="RefSeq" id="WP_015236029.1">
    <property type="nucleotide sequence ID" value="NC_019793.1"/>
</dbReference>
<keyword evidence="1" id="KW-1133">Transmembrane helix</keyword>
<proteinExistence type="predicted"/>
<evidence type="ECO:0000313" key="2">
    <source>
        <dbReference type="EMBL" id="AFZ67726.1"/>
    </source>
</evidence>
<protein>
    <submittedName>
        <fullName evidence="2">Putative membrane protein</fullName>
    </submittedName>
</protein>
<reference evidence="3" key="1">
    <citation type="submission" date="2012-03" db="EMBL/GenBank/DDBJ databases">
        <title>Complete sequence of chromosome of Deinococcus peraridilitoris DSM 19664.</title>
        <authorList>
            <person name="Lucas S."/>
            <person name="Copeland A."/>
            <person name="Lapidus A."/>
            <person name="Glavina del Rio T."/>
            <person name="Dalin E."/>
            <person name="Tice H."/>
            <person name="Bruce D."/>
            <person name="Goodwin L."/>
            <person name="Pitluck S."/>
            <person name="Peters L."/>
            <person name="Mikhailova N."/>
            <person name="Lu M."/>
            <person name="Kyrpides N."/>
            <person name="Mavromatis K."/>
            <person name="Ivanova N."/>
            <person name="Brettin T."/>
            <person name="Detter J.C."/>
            <person name="Han C."/>
            <person name="Larimer F."/>
            <person name="Land M."/>
            <person name="Hauser L."/>
            <person name="Markowitz V."/>
            <person name="Cheng J.-F."/>
            <person name="Hugenholtz P."/>
            <person name="Woyke T."/>
            <person name="Wu D."/>
            <person name="Pukall R."/>
            <person name="Steenblock K."/>
            <person name="Brambilla E."/>
            <person name="Klenk H.-P."/>
            <person name="Eisen J.A."/>
        </authorList>
    </citation>
    <scope>NUCLEOTIDE SEQUENCE [LARGE SCALE GENOMIC DNA]</scope>
    <source>
        <strain evidence="3">DSM 19664 / LMG 22246 / CIP 109416 / KR-200</strain>
    </source>
</reference>
<dbReference type="InterPro" id="IPR014470">
    <property type="entry name" value="UCP01500"/>
</dbReference>
<sequence length="219" mass="25035">MSVPRPSTSPASSVQAPLSGNTANSLIHLYRAEVGRMTMYRVRLDTTTNWAVGITAGLLGFAFTPEGPHAALLAAMLANYFFLHVEARHFRDFEIAHLRVRILERNFYPSMLGQEVSSEWQSYFVRELQRPHVRPDRLQAIGWRLRHNYQWIFLGVLAAWLFKLELGTTGQPEDSFRLFVSMASLDFIPGALVFSLVLMFYLILFLLAVRAHSYPLEMD</sequence>
<gene>
    <name evidence="2" type="ordered locus">Deipe_2242</name>
</gene>
<dbReference type="eggNOG" id="COG5530">
    <property type="taxonomic scope" value="Bacteria"/>
</dbReference>
<dbReference type="KEGG" id="dpd:Deipe_2242"/>
<organism evidence="2 3">
    <name type="scientific">Deinococcus peraridilitoris (strain DSM 19664 / LMG 22246 / CIP 109416 / KR-200)</name>
    <dbReference type="NCBI Taxonomy" id="937777"/>
    <lineage>
        <taxon>Bacteria</taxon>
        <taxon>Thermotogati</taxon>
        <taxon>Deinococcota</taxon>
        <taxon>Deinococci</taxon>
        <taxon>Deinococcales</taxon>
        <taxon>Deinococcaceae</taxon>
        <taxon>Deinococcus</taxon>
    </lineage>
</organism>
<keyword evidence="1" id="KW-0812">Transmembrane</keyword>
<dbReference type="EMBL" id="CP003382">
    <property type="protein sequence ID" value="AFZ67726.1"/>
    <property type="molecule type" value="Genomic_DNA"/>
</dbReference>
<evidence type="ECO:0000313" key="3">
    <source>
        <dbReference type="Proteomes" id="UP000010467"/>
    </source>
</evidence>
<dbReference type="Proteomes" id="UP000010467">
    <property type="component" value="Chromosome"/>
</dbReference>
<dbReference type="STRING" id="937777.Deipe_2242"/>
<evidence type="ECO:0000256" key="1">
    <source>
        <dbReference type="SAM" id="Phobius"/>
    </source>
</evidence>
<dbReference type="Pfam" id="PF10028">
    <property type="entry name" value="DUF2270"/>
    <property type="match status" value="1"/>
</dbReference>
<dbReference type="PATRIC" id="fig|937777.3.peg.2246"/>
<keyword evidence="1" id="KW-0472">Membrane</keyword>
<name>L0A1M0_DEIPD</name>
<feature type="transmembrane region" description="Helical" evidence="1">
    <location>
        <begin position="187"/>
        <end position="209"/>
    </location>
</feature>
<dbReference type="AlphaFoldDB" id="L0A1M0"/>
<dbReference type="HOGENOM" id="CLU_089301_0_0_0"/>
<keyword evidence="3" id="KW-1185">Reference proteome</keyword>
<accession>L0A1M0</accession>
<dbReference type="PIRSF" id="PIRSF015000">
    <property type="entry name" value="UCP01500"/>
    <property type="match status" value="1"/>
</dbReference>